<name>A0A8S7CX86_ECOLX</name>
<evidence type="ECO:0000313" key="3">
    <source>
        <dbReference type="Proteomes" id="UP000519859"/>
    </source>
</evidence>
<comment type="caution">
    <text evidence="2">The sequence shown here is derived from an EMBL/GenBank/DDBJ whole genome shotgun (WGS) entry which is preliminary data.</text>
</comment>
<sequence>MANKKNEVGITLNADTTGFNKGITSAQDKLDNFSKKAGGSVGNAASTISGGLNRINGGFVALAGGVAIAATAIAGLTLKVNDMVRELNQLSKQSRFECSRNPEVR</sequence>
<dbReference type="AlphaFoldDB" id="A0A8S7CX86"/>
<reference evidence="2 3" key="1">
    <citation type="submission" date="2019-06" db="EMBL/GenBank/DDBJ databases">
        <authorList>
            <consortium name="NARMS: The National Antimicrobial Resistance Monitoring System"/>
        </authorList>
    </citation>
    <scope>NUCLEOTIDE SEQUENCE [LARGE SCALE GENOMIC DNA]</scope>
    <source>
        <strain evidence="2 3">FSIS11921886</strain>
    </source>
</reference>
<evidence type="ECO:0000313" key="2">
    <source>
        <dbReference type="EMBL" id="EFB2195490.1"/>
    </source>
</evidence>
<protein>
    <submittedName>
        <fullName evidence="2">Uncharacterized protein</fullName>
    </submittedName>
</protein>
<dbReference type="RefSeq" id="WP_096149101.1">
    <property type="nucleotide sequence ID" value="NZ_BFSF01000026.1"/>
</dbReference>
<dbReference type="EMBL" id="AASDFP010000139">
    <property type="protein sequence ID" value="EFB2195490.1"/>
    <property type="molecule type" value="Genomic_DNA"/>
</dbReference>
<accession>A0A8S7CX86</accession>
<feature type="transmembrane region" description="Helical" evidence="1">
    <location>
        <begin position="59"/>
        <end position="78"/>
    </location>
</feature>
<keyword evidence="1" id="KW-1133">Transmembrane helix</keyword>
<evidence type="ECO:0000256" key="1">
    <source>
        <dbReference type="SAM" id="Phobius"/>
    </source>
</evidence>
<dbReference type="Proteomes" id="UP000519859">
    <property type="component" value="Unassembled WGS sequence"/>
</dbReference>
<proteinExistence type="predicted"/>
<keyword evidence="1" id="KW-0812">Transmembrane</keyword>
<organism evidence="2 3">
    <name type="scientific">Escherichia coli</name>
    <dbReference type="NCBI Taxonomy" id="562"/>
    <lineage>
        <taxon>Bacteria</taxon>
        <taxon>Pseudomonadati</taxon>
        <taxon>Pseudomonadota</taxon>
        <taxon>Gammaproteobacteria</taxon>
        <taxon>Enterobacterales</taxon>
        <taxon>Enterobacteriaceae</taxon>
        <taxon>Escherichia</taxon>
    </lineage>
</organism>
<gene>
    <name evidence="2" type="ORF">FIJ20_25675</name>
</gene>
<keyword evidence="1" id="KW-0472">Membrane</keyword>